<gene>
    <name evidence="1" type="ORF">PECUL_23A014531</name>
</gene>
<proteinExistence type="predicted"/>
<feature type="non-terminal residue" evidence="1">
    <location>
        <position position="81"/>
    </location>
</feature>
<reference evidence="1" key="1">
    <citation type="submission" date="2022-03" db="EMBL/GenBank/DDBJ databases">
        <authorList>
            <person name="Alioto T."/>
            <person name="Alioto T."/>
            <person name="Gomez Garrido J."/>
        </authorList>
    </citation>
    <scope>NUCLEOTIDE SEQUENCE</scope>
</reference>
<evidence type="ECO:0000313" key="2">
    <source>
        <dbReference type="Proteomes" id="UP001295444"/>
    </source>
</evidence>
<feature type="non-terminal residue" evidence="1">
    <location>
        <position position="1"/>
    </location>
</feature>
<organism evidence="1 2">
    <name type="scientific">Pelobates cultripes</name>
    <name type="common">Western spadefoot toad</name>
    <dbReference type="NCBI Taxonomy" id="61616"/>
    <lineage>
        <taxon>Eukaryota</taxon>
        <taxon>Metazoa</taxon>
        <taxon>Chordata</taxon>
        <taxon>Craniata</taxon>
        <taxon>Vertebrata</taxon>
        <taxon>Euteleostomi</taxon>
        <taxon>Amphibia</taxon>
        <taxon>Batrachia</taxon>
        <taxon>Anura</taxon>
        <taxon>Pelobatoidea</taxon>
        <taxon>Pelobatidae</taxon>
        <taxon>Pelobates</taxon>
    </lineage>
</organism>
<dbReference type="AlphaFoldDB" id="A0AAD1QXE4"/>
<dbReference type="Proteomes" id="UP001295444">
    <property type="component" value="Chromosome 01"/>
</dbReference>
<accession>A0AAD1QXE4</accession>
<name>A0AAD1QXE4_PELCU</name>
<keyword evidence="2" id="KW-1185">Reference proteome</keyword>
<dbReference type="EMBL" id="OW240912">
    <property type="protein sequence ID" value="CAH2219443.1"/>
    <property type="molecule type" value="Genomic_DNA"/>
</dbReference>
<protein>
    <submittedName>
        <fullName evidence="1">Uncharacterized protein</fullName>
    </submittedName>
</protein>
<sequence>LVSHTAVFFEDTDRGVIRYIQFVGEFLSHWWSVFHLPSIYTAVFFEDPDRGATSICPISTDPCLLATTISLDLYLGGGPHR</sequence>
<evidence type="ECO:0000313" key="1">
    <source>
        <dbReference type="EMBL" id="CAH2219443.1"/>
    </source>
</evidence>